<feature type="transmembrane region" description="Helical" evidence="8">
    <location>
        <begin position="325"/>
        <end position="346"/>
    </location>
</feature>
<comment type="similarity">
    <text evidence="2">Belongs to the binding-protein-dependent transport system permease family. FecCD subfamily.</text>
</comment>
<dbReference type="GO" id="GO:0022857">
    <property type="term" value="F:transmembrane transporter activity"/>
    <property type="evidence" value="ECO:0007669"/>
    <property type="project" value="InterPro"/>
</dbReference>
<dbReference type="InterPro" id="IPR000522">
    <property type="entry name" value="ABC_transptr_permease_BtuC"/>
</dbReference>
<organism evidence="9 10">
    <name type="scientific">Paenibacillus rhizosphaerae</name>
    <dbReference type="NCBI Taxonomy" id="297318"/>
    <lineage>
        <taxon>Bacteria</taxon>
        <taxon>Bacillati</taxon>
        <taxon>Bacillota</taxon>
        <taxon>Bacilli</taxon>
        <taxon>Bacillales</taxon>
        <taxon>Paenibacillaceae</taxon>
        <taxon>Paenibacillus</taxon>
    </lineage>
</organism>
<evidence type="ECO:0000313" key="10">
    <source>
        <dbReference type="Proteomes" id="UP000187172"/>
    </source>
</evidence>
<feature type="transmembrane region" description="Helical" evidence="8">
    <location>
        <begin position="296"/>
        <end position="318"/>
    </location>
</feature>
<dbReference type="Proteomes" id="UP000187172">
    <property type="component" value="Unassembled WGS sequence"/>
</dbReference>
<dbReference type="EMBL" id="MRTP01000002">
    <property type="protein sequence ID" value="OMF55597.1"/>
    <property type="molecule type" value="Genomic_DNA"/>
</dbReference>
<keyword evidence="6 8" id="KW-1133">Transmembrane helix</keyword>
<evidence type="ECO:0000256" key="8">
    <source>
        <dbReference type="SAM" id="Phobius"/>
    </source>
</evidence>
<protein>
    <submittedName>
        <fullName evidence="9">Iron ABC transporter permease</fullName>
    </submittedName>
</protein>
<keyword evidence="4" id="KW-1003">Cell membrane</keyword>
<evidence type="ECO:0000256" key="7">
    <source>
        <dbReference type="ARBA" id="ARBA00023136"/>
    </source>
</evidence>
<sequence length="352" mass="36606">MSRSSRPKGPISVRMGGDAVSFLTSKRQIAILCILAIVLLLAVIISIGFGTKYVNPWEVTQAIFGQGNKLDVVVVQKLRLPRVIVGALVGACLAMSGAITQGLIRNPLASPDVMGVTSGASVATTAIITLIPSASVFWLPPAAFVGAALTTLLIYVLSWKKGVNPLMLVLIGVGIGAVASAISTMLLVTGPTDVAQKAFNWLLGSVYGSSWKHVNMMLPWFIALGALSLIFARRINMLQLGDDLAAGAGSRVERDRTILLFMAVGLAGAGISVGGAIGFVALLAPHIARKLIGSSYGSLLPASALCGAIIVVVADVLARNLFTPLDIPVGVFTSAVGAPFFIFLLWKSRSSS</sequence>
<proteinExistence type="inferred from homology"/>
<feature type="transmembrane region" description="Helical" evidence="8">
    <location>
        <begin position="137"/>
        <end position="159"/>
    </location>
</feature>
<evidence type="ECO:0000256" key="4">
    <source>
        <dbReference type="ARBA" id="ARBA00022475"/>
    </source>
</evidence>
<name>A0A1R1EUV1_9BACL</name>
<evidence type="ECO:0000256" key="3">
    <source>
        <dbReference type="ARBA" id="ARBA00022448"/>
    </source>
</evidence>
<evidence type="ECO:0000256" key="5">
    <source>
        <dbReference type="ARBA" id="ARBA00022692"/>
    </source>
</evidence>
<dbReference type="Pfam" id="PF01032">
    <property type="entry name" value="FecCD"/>
    <property type="match status" value="1"/>
</dbReference>
<dbReference type="PANTHER" id="PTHR30472">
    <property type="entry name" value="FERRIC ENTEROBACTIN TRANSPORT SYSTEM PERMEASE PROTEIN"/>
    <property type="match status" value="1"/>
</dbReference>
<dbReference type="AlphaFoldDB" id="A0A1R1EUV1"/>
<dbReference type="PANTHER" id="PTHR30472:SF24">
    <property type="entry name" value="FERRIC ENTEROBACTIN TRANSPORT SYSTEM PERMEASE PROTEIN FEPG"/>
    <property type="match status" value="1"/>
</dbReference>
<evidence type="ECO:0000256" key="6">
    <source>
        <dbReference type="ARBA" id="ARBA00022989"/>
    </source>
</evidence>
<dbReference type="FunFam" id="1.10.3470.10:FF:000001">
    <property type="entry name" value="Vitamin B12 ABC transporter permease BtuC"/>
    <property type="match status" value="1"/>
</dbReference>
<evidence type="ECO:0000256" key="1">
    <source>
        <dbReference type="ARBA" id="ARBA00004651"/>
    </source>
</evidence>
<dbReference type="GO" id="GO:0005886">
    <property type="term" value="C:plasma membrane"/>
    <property type="evidence" value="ECO:0007669"/>
    <property type="project" value="UniProtKB-SubCell"/>
</dbReference>
<gene>
    <name evidence="9" type="ORF">BK138_13100</name>
</gene>
<dbReference type="RefSeq" id="WP_076169989.1">
    <property type="nucleotide sequence ID" value="NZ_MRTP01000002.1"/>
</dbReference>
<dbReference type="Gene3D" id="1.10.3470.10">
    <property type="entry name" value="ABC transporter involved in vitamin B12 uptake, BtuC"/>
    <property type="match status" value="1"/>
</dbReference>
<feature type="transmembrane region" description="Helical" evidence="8">
    <location>
        <begin position="258"/>
        <end position="284"/>
    </location>
</feature>
<feature type="transmembrane region" description="Helical" evidence="8">
    <location>
        <begin position="29"/>
        <end position="49"/>
    </location>
</feature>
<feature type="transmembrane region" description="Helical" evidence="8">
    <location>
        <begin position="210"/>
        <end position="232"/>
    </location>
</feature>
<evidence type="ECO:0000313" key="9">
    <source>
        <dbReference type="EMBL" id="OMF55597.1"/>
    </source>
</evidence>
<keyword evidence="10" id="KW-1185">Reference proteome</keyword>
<dbReference type="InterPro" id="IPR037294">
    <property type="entry name" value="ABC_BtuC-like"/>
</dbReference>
<dbReference type="STRING" id="297318.BK138_13100"/>
<dbReference type="SUPFAM" id="SSF81345">
    <property type="entry name" value="ABC transporter involved in vitamin B12 uptake, BtuC"/>
    <property type="match status" value="1"/>
</dbReference>
<accession>A0A1R1EUV1</accession>
<comment type="caution">
    <text evidence="9">The sequence shown here is derived from an EMBL/GenBank/DDBJ whole genome shotgun (WGS) entry which is preliminary data.</text>
</comment>
<comment type="subcellular location">
    <subcellularLocation>
        <location evidence="1">Cell membrane</location>
        <topology evidence="1">Multi-pass membrane protein</topology>
    </subcellularLocation>
</comment>
<keyword evidence="5 8" id="KW-0812">Transmembrane</keyword>
<dbReference type="CDD" id="cd06550">
    <property type="entry name" value="TM_ABC_iron-siderophores_like"/>
    <property type="match status" value="1"/>
</dbReference>
<dbReference type="GO" id="GO:0033214">
    <property type="term" value="P:siderophore-iron import into cell"/>
    <property type="evidence" value="ECO:0007669"/>
    <property type="project" value="TreeGrafter"/>
</dbReference>
<evidence type="ECO:0000256" key="2">
    <source>
        <dbReference type="ARBA" id="ARBA00007935"/>
    </source>
</evidence>
<keyword evidence="3" id="KW-0813">Transport</keyword>
<keyword evidence="7 8" id="KW-0472">Membrane</keyword>
<feature type="transmembrane region" description="Helical" evidence="8">
    <location>
        <begin position="166"/>
        <end position="190"/>
    </location>
</feature>
<reference evidence="9 10" key="1">
    <citation type="submission" date="2016-11" db="EMBL/GenBank/DDBJ databases">
        <title>Paenibacillus species isolates.</title>
        <authorList>
            <person name="Beno S.M."/>
        </authorList>
    </citation>
    <scope>NUCLEOTIDE SEQUENCE [LARGE SCALE GENOMIC DNA]</scope>
    <source>
        <strain evidence="9 10">FSL R5-0378</strain>
    </source>
</reference>
<feature type="transmembrane region" description="Helical" evidence="8">
    <location>
        <begin position="83"/>
        <end position="104"/>
    </location>
</feature>